<organism evidence="2 3">
    <name type="scientific">Clostridium sardiniense</name>
    <name type="common">Clostridium absonum</name>
    <dbReference type="NCBI Taxonomy" id="29369"/>
    <lineage>
        <taxon>Bacteria</taxon>
        <taxon>Bacillati</taxon>
        <taxon>Bacillota</taxon>
        <taxon>Clostridia</taxon>
        <taxon>Eubacteriales</taxon>
        <taxon>Clostridiaceae</taxon>
        <taxon>Clostridium</taxon>
    </lineage>
</organism>
<comment type="caution">
    <text evidence="2">The sequence shown here is derived from an EMBL/GenBank/DDBJ whole genome shotgun (WGS) entry which is preliminary data.</text>
</comment>
<dbReference type="Proteomes" id="UP001299068">
    <property type="component" value="Unassembled WGS sequence"/>
</dbReference>
<gene>
    <name evidence="2" type="ORF">K5V21_14600</name>
</gene>
<dbReference type="EMBL" id="JAIKTU010000012">
    <property type="protein sequence ID" value="MBY0756676.1"/>
    <property type="molecule type" value="Genomic_DNA"/>
</dbReference>
<reference evidence="2 3" key="1">
    <citation type="journal article" date="2021" name="Cell Host Microbe">
        <title>in vivo commensal control of Clostridioides difficile virulence.</title>
        <authorList>
            <person name="Girinathan B.P."/>
            <person name="Dibenedetto N."/>
            <person name="Worley J.N."/>
            <person name="Peltier J."/>
            <person name="Arrieta-Ortiz M.L."/>
            <person name="Rupa Christinal Immanuel S."/>
            <person name="Lavin R."/>
            <person name="Delaney M.L."/>
            <person name="Cummins C."/>
            <person name="Hoffmann M."/>
            <person name="Luo Y."/>
            <person name="Gonzalez-Escalona N."/>
            <person name="Allard M."/>
            <person name="Onderdonk A.B."/>
            <person name="Gerber G.K."/>
            <person name="Sonenshein A.L."/>
            <person name="Baliga N."/>
            <person name="Dupuy B."/>
            <person name="Bry L."/>
        </authorList>
    </citation>
    <scope>NUCLEOTIDE SEQUENCE [LARGE SCALE GENOMIC DNA]</scope>
    <source>
        <strain evidence="2 3">DSM 599</strain>
    </source>
</reference>
<feature type="transmembrane region" description="Helical" evidence="1">
    <location>
        <begin position="6"/>
        <end position="24"/>
    </location>
</feature>
<name>A0ABS7L0V9_CLOSR</name>
<proteinExistence type="predicted"/>
<evidence type="ECO:0008006" key="4">
    <source>
        <dbReference type="Google" id="ProtNLM"/>
    </source>
</evidence>
<keyword evidence="1" id="KW-1133">Transmembrane helix</keyword>
<keyword evidence="1" id="KW-0472">Membrane</keyword>
<sequence length="137" mass="15143">MRRSWIVAIVIGLLISIIGLFFVFEQIQKPDKLVNSSTSKDITYMTSTEFSSLLSKDNGSDYNGKVFEITGEVNMVLLEENKIIIKGMVKNIKVNFQKNQDLSGINTGSFVAIKGIAKAPISNESLIELKSAVIKVK</sequence>
<dbReference type="RefSeq" id="WP_221861903.1">
    <property type="nucleotide sequence ID" value="NZ_JAIKTU010000012.1"/>
</dbReference>
<accession>A0ABS7L0V9</accession>
<keyword evidence="3" id="KW-1185">Reference proteome</keyword>
<keyword evidence="1" id="KW-0812">Transmembrane</keyword>
<protein>
    <recommendedName>
        <fullName evidence="4">tRNA_anti-like</fullName>
    </recommendedName>
</protein>
<evidence type="ECO:0000313" key="2">
    <source>
        <dbReference type="EMBL" id="MBY0756676.1"/>
    </source>
</evidence>
<evidence type="ECO:0000313" key="3">
    <source>
        <dbReference type="Proteomes" id="UP001299068"/>
    </source>
</evidence>
<evidence type="ECO:0000256" key="1">
    <source>
        <dbReference type="SAM" id="Phobius"/>
    </source>
</evidence>